<dbReference type="Proteomes" id="UP000836597">
    <property type="component" value="Chromosome"/>
</dbReference>
<dbReference type="Gene3D" id="3.40.50.2020">
    <property type="match status" value="1"/>
</dbReference>
<evidence type="ECO:0000313" key="4">
    <source>
        <dbReference type="Proteomes" id="UP001071230"/>
    </source>
</evidence>
<keyword evidence="3" id="KW-0808">Transferase</keyword>
<dbReference type="InterPro" id="IPR029057">
    <property type="entry name" value="PRTase-like"/>
</dbReference>
<dbReference type="SUPFAM" id="SSF53271">
    <property type="entry name" value="PRTase-like"/>
    <property type="match status" value="1"/>
</dbReference>
<evidence type="ECO:0000256" key="1">
    <source>
        <dbReference type="ARBA" id="ARBA00008007"/>
    </source>
</evidence>
<keyword evidence="2" id="KW-0328">Glycosyltransferase</keyword>
<reference evidence="2" key="2">
    <citation type="submission" date="2020-01" db="EMBL/GenBank/DDBJ databases">
        <authorList>
            <person name="Hornung B."/>
        </authorList>
    </citation>
    <scope>NUCLEOTIDE SEQUENCE</scope>
    <source>
        <strain evidence="2">PacBioINE</strain>
    </source>
</reference>
<dbReference type="InterPro" id="IPR051910">
    <property type="entry name" value="ComF/GntX_DNA_util-trans"/>
</dbReference>
<evidence type="ECO:0000313" key="3">
    <source>
        <dbReference type="EMBL" id="CEJ06262.1"/>
    </source>
</evidence>
<dbReference type="KEGG" id="aacx:DEACI_0337"/>
<proteinExistence type="inferred from homology"/>
<dbReference type="InterPro" id="IPR000836">
    <property type="entry name" value="PRTase_dom"/>
</dbReference>
<protein>
    <submittedName>
        <fullName evidence="3">Phosphoribosyl transferase domain protein</fullName>
    </submittedName>
    <submittedName>
        <fullName evidence="2">Phosphoribosyltransferase domain protein</fullName>
    </submittedName>
</protein>
<accession>A0A8S0X322</accession>
<dbReference type="Proteomes" id="UP001071230">
    <property type="component" value="Unassembled WGS sequence"/>
</dbReference>
<dbReference type="EMBL" id="CDGJ01000019">
    <property type="protein sequence ID" value="CEJ06262.1"/>
    <property type="molecule type" value="Genomic_DNA"/>
</dbReference>
<dbReference type="EMBL" id="LR746496">
    <property type="protein sequence ID" value="CAA7599710.1"/>
    <property type="molecule type" value="Genomic_DNA"/>
</dbReference>
<name>A0A8S0X322_9FIRM</name>
<reference evidence="3" key="1">
    <citation type="submission" date="2014-11" db="EMBL/GenBank/DDBJ databases">
        <authorList>
            <person name="Hornung B.V."/>
        </authorList>
    </citation>
    <scope>NUCLEOTIDE SEQUENCE</scope>
    <source>
        <strain evidence="3">INE</strain>
    </source>
</reference>
<dbReference type="PANTHER" id="PTHR47505:SF1">
    <property type="entry name" value="DNA UTILIZATION PROTEIN YHGH"/>
    <property type="match status" value="1"/>
</dbReference>
<gene>
    <name evidence="2" type="ORF">DEACI_0337</name>
    <name evidence="3" type="ORF">DEACI_0710</name>
</gene>
<keyword evidence="4" id="KW-1185">Reference proteome</keyword>
<comment type="similarity">
    <text evidence="1">Belongs to the ComF/GntX family.</text>
</comment>
<evidence type="ECO:0000313" key="2">
    <source>
        <dbReference type="EMBL" id="CAA7599710.1"/>
    </source>
</evidence>
<dbReference type="PANTHER" id="PTHR47505">
    <property type="entry name" value="DNA UTILIZATION PROTEIN YHGH"/>
    <property type="match status" value="1"/>
</dbReference>
<dbReference type="GO" id="GO:0016757">
    <property type="term" value="F:glycosyltransferase activity"/>
    <property type="evidence" value="ECO:0007669"/>
    <property type="project" value="UniProtKB-KW"/>
</dbReference>
<organism evidence="2">
    <name type="scientific">Acididesulfobacillus acetoxydans</name>
    <dbReference type="NCBI Taxonomy" id="1561005"/>
    <lineage>
        <taxon>Bacteria</taxon>
        <taxon>Bacillati</taxon>
        <taxon>Bacillota</taxon>
        <taxon>Clostridia</taxon>
        <taxon>Eubacteriales</taxon>
        <taxon>Peptococcaceae</taxon>
        <taxon>Acididesulfobacillus</taxon>
    </lineage>
</organism>
<sequence length="245" mass="26610">MKNLRSSGPADLIRLVWYWERACAVCGAEEGPLCRNCLEEYFCPELGRCHGCGKLVPAGAGLCRDCRAGRGPVGLDGCRAWGHYAGLWKNFIWEVKFKAEPWRLEEIAGSFSAWACRQLPPADGVVPVPLHSERLAARGFNQAEVIASLLHWELGLPIPAGALIRTQPTASQVGLSRQERLRNLAQAFAVPEAAAVRGRDLWLVDDVTTTGATLQACALALKQAGARFVYGLCLAGGKELVQEED</sequence>
<dbReference type="AlphaFoldDB" id="A0A8S0X322"/>
<dbReference type="CDD" id="cd06223">
    <property type="entry name" value="PRTases_typeI"/>
    <property type="match status" value="1"/>
</dbReference>